<proteinExistence type="predicted"/>
<evidence type="ECO:0000256" key="1">
    <source>
        <dbReference type="SAM" id="Coils"/>
    </source>
</evidence>
<accession>A0A7X2PDE7</accession>
<dbReference type="RefSeq" id="WP_154425937.1">
    <property type="nucleotide sequence ID" value="NZ_JAQYGB010000090.1"/>
</dbReference>
<dbReference type="AlphaFoldDB" id="A0A7X2PDE7"/>
<dbReference type="InterPro" id="IPR003743">
    <property type="entry name" value="Zf-RING_7"/>
</dbReference>
<dbReference type="GO" id="GO:0003677">
    <property type="term" value="F:DNA binding"/>
    <property type="evidence" value="ECO:0007669"/>
    <property type="project" value="UniProtKB-KW"/>
</dbReference>
<keyword evidence="3" id="KW-0238">DNA-binding</keyword>
<evidence type="ECO:0000313" key="3">
    <source>
        <dbReference type="EMBL" id="MSU06793.1"/>
    </source>
</evidence>
<gene>
    <name evidence="3" type="ORF">FYJ80_08395</name>
</gene>
<reference evidence="3 4" key="1">
    <citation type="submission" date="2019-08" db="EMBL/GenBank/DDBJ databases">
        <title>In-depth cultivation of the pig gut microbiome towards novel bacterial diversity and tailored functional studies.</title>
        <authorList>
            <person name="Wylensek D."/>
            <person name="Hitch T.C.A."/>
            <person name="Clavel T."/>
        </authorList>
    </citation>
    <scope>NUCLEOTIDE SEQUENCE [LARGE SCALE GENOMIC DNA]</scope>
    <source>
        <strain evidence="3 4">NM-380-WT-3C1</strain>
    </source>
</reference>
<protein>
    <submittedName>
        <fullName evidence="3">DNA-binding protein</fullName>
    </submittedName>
</protein>
<keyword evidence="1" id="KW-0175">Coiled coil</keyword>
<evidence type="ECO:0000259" key="2">
    <source>
        <dbReference type="Pfam" id="PF02591"/>
    </source>
</evidence>
<dbReference type="Gene3D" id="1.10.287.1490">
    <property type="match status" value="1"/>
</dbReference>
<organism evidence="3 4">
    <name type="scientific">Bullifex porci</name>
    <dbReference type="NCBI Taxonomy" id="2606638"/>
    <lineage>
        <taxon>Bacteria</taxon>
        <taxon>Pseudomonadati</taxon>
        <taxon>Spirochaetota</taxon>
        <taxon>Spirochaetia</taxon>
        <taxon>Spirochaetales</taxon>
        <taxon>Spirochaetaceae</taxon>
        <taxon>Bullifex</taxon>
    </lineage>
</organism>
<keyword evidence="4" id="KW-1185">Reference proteome</keyword>
<evidence type="ECO:0000313" key="4">
    <source>
        <dbReference type="Proteomes" id="UP000460549"/>
    </source>
</evidence>
<sequence>MADKDLQQIDNLLLTLQDVLRVKFDLEKEIELLPENLKSQKEELAVANQKFLELNDKYLKAKEDAASNSIRYDEAFQTRTNAEKMMDSITTQREYEALSKQIEEAKIKENGLLRARNASTALVEQLKTQLDEQEAVCDAIKADVDAKNAEIDSIINEKKQQIAQLEEKCIEIKEQGISDEIYTKFCNIVKNKSGVGIVAIHGQVCQGCHMVLPVQFVNDVRMGNTTEYCPYCSRILYYEESEDSDIDYSAASYGDEGDEEALADVVDTGDFDDLL</sequence>
<dbReference type="EMBL" id="VUNN01000017">
    <property type="protein sequence ID" value="MSU06793.1"/>
    <property type="molecule type" value="Genomic_DNA"/>
</dbReference>
<name>A0A7X2PDE7_9SPIO</name>
<dbReference type="Pfam" id="PF02591">
    <property type="entry name" value="Zn_ribbon_9"/>
    <property type="match status" value="1"/>
</dbReference>
<comment type="caution">
    <text evidence="3">The sequence shown here is derived from an EMBL/GenBank/DDBJ whole genome shotgun (WGS) entry which is preliminary data.</text>
</comment>
<dbReference type="Proteomes" id="UP000460549">
    <property type="component" value="Unassembled WGS sequence"/>
</dbReference>
<feature type="domain" description="C4-type zinc ribbon" evidence="2">
    <location>
        <begin position="204"/>
        <end position="236"/>
    </location>
</feature>
<feature type="coiled-coil region" evidence="1">
    <location>
        <begin position="88"/>
        <end position="175"/>
    </location>
</feature>